<gene>
    <name evidence="2" type="ORF">DBRI00130_LOCUS4208</name>
</gene>
<name>A0A7S4VIY3_9STRA</name>
<feature type="compositionally biased region" description="Polar residues" evidence="1">
    <location>
        <begin position="495"/>
        <end position="505"/>
    </location>
</feature>
<accession>A0A7S4VIY3</accession>
<feature type="compositionally biased region" description="Basic residues" evidence="1">
    <location>
        <begin position="257"/>
        <end position="278"/>
    </location>
</feature>
<feature type="compositionally biased region" description="Polar residues" evidence="1">
    <location>
        <begin position="318"/>
        <end position="331"/>
    </location>
</feature>
<evidence type="ECO:0000256" key="1">
    <source>
        <dbReference type="SAM" id="MobiDB-lite"/>
    </source>
</evidence>
<feature type="compositionally biased region" description="Polar residues" evidence="1">
    <location>
        <begin position="527"/>
        <end position="540"/>
    </location>
</feature>
<feature type="compositionally biased region" description="Basic residues" evidence="1">
    <location>
        <begin position="155"/>
        <end position="168"/>
    </location>
</feature>
<feature type="compositionally biased region" description="Polar residues" evidence="1">
    <location>
        <begin position="359"/>
        <end position="371"/>
    </location>
</feature>
<feature type="region of interest" description="Disordered" evidence="1">
    <location>
        <begin position="132"/>
        <end position="177"/>
    </location>
</feature>
<feature type="compositionally biased region" description="Polar residues" evidence="1">
    <location>
        <begin position="343"/>
        <end position="352"/>
    </location>
</feature>
<evidence type="ECO:0000313" key="2">
    <source>
        <dbReference type="EMBL" id="CAE4586533.1"/>
    </source>
</evidence>
<proteinExistence type="predicted"/>
<dbReference type="EMBL" id="HBNS01005177">
    <property type="protein sequence ID" value="CAE4586533.1"/>
    <property type="molecule type" value="Transcribed_RNA"/>
</dbReference>
<feature type="compositionally biased region" description="Basic and acidic residues" evidence="1">
    <location>
        <begin position="132"/>
        <end position="141"/>
    </location>
</feature>
<feature type="compositionally biased region" description="Basic residues" evidence="1">
    <location>
        <begin position="414"/>
        <end position="426"/>
    </location>
</feature>
<feature type="compositionally biased region" description="Basic and acidic residues" evidence="1">
    <location>
        <begin position="398"/>
        <end position="413"/>
    </location>
</feature>
<feature type="region of interest" description="Disordered" evidence="1">
    <location>
        <begin position="207"/>
        <end position="430"/>
    </location>
</feature>
<organism evidence="2">
    <name type="scientific">Ditylum brightwellii</name>
    <dbReference type="NCBI Taxonomy" id="49249"/>
    <lineage>
        <taxon>Eukaryota</taxon>
        <taxon>Sar</taxon>
        <taxon>Stramenopiles</taxon>
        <taxon>Ochrophyta</taxon>
        <taxon>Bacillariophyta</taxon>
        <taxon>Mediophyceae</taxon>
        <taxon>Lithodesmiophycidae</taxon>
        <taxon>Lithodesmiales</taxon>
        <taxon>Lithodesmiaceae</taxon>
        <taxon>Ditylum</taxon>
    </lineage>
</organism>
<reference evidence="2" key="1">
    <citation type="submission" date="2021-01" db="EMBL/GenBank/DDBJ databases">
        <authorList>
            <person name="Corre E."/>
            <person name="Pelletier E."/>
            <person name="Niang G."/>
            <person name="Scheremetjew M."/>
            <person name="Finn R."/>
            <person name="Kale V."/>
            <person name="Holt S."/>
            <person name="Cochrane G."/>
            <person name="Meng A."/>
            <person name="Brown T."/>
            <person name="Cohen L."/>
        </authorList>
    </citation>
    <scope>NUCLEOTIDE SEQUENCE</scope>
    <source>
        <strain evidence="2">GSO104</strain>
    </source>
</reference>
<dbReference type="AlphaFoldDB" id="A0A7S4VIY3"/>
<protein>
    <submittedName>
        <fullName evidence="2">Uncharacterized protein</fullName>
    </submittedName>
</protein>
<feature type="compositionally biased region" description="Low complexity" evidence="1">
    <location>
        <begin position="372"/>
        <end position="381"/>
    </location>
</feature>
<feature type="compositionally biased region" description="Basic and acidic residues" evidence="1">
    <location>
        <begin position="282"/>
        <end position="293"/>
    </location>
</feature>
<feature type="compositionally biased region" description="Polar residues" evidence="1">
    <location>
        <begin position="233"/>
        <end position="242"/>
    </location>
</feature>
<feature type="compositionally biased region" description="Low complexity" evidence="1">
    <location>
        <begin position="561"/>
        <end position="573"/>
    </location>
</feature>
<sequence>MALTVAVEDVADDSSTGARSTQIATPSEKGNSPSHAVLLHTLPPGPHGVRSEEAAFRQYFSCVDFSFREDLGRGNARRLKRLNVIFERAADRRSGGIREDKLLRLLPVGTAIKFGLDPAAFRRRQLEWREQQKALQERESQAEDEDGEGAESQGKKRSKRKKKKRSKRKSAEIKTMPDMRVISRGTFLAMFAYESSIFINALGQNERLDRERRRSKHAQKKGAATSPPKLVSSLASAQQQPTLPKVPSPPGGEDRKVRVHASYHKKRKSKRKSKRRSTSGHTDAKEESSDRASRSRHRSSSGERSRSSSRSSGRSRSNTEGSTDCSNSSADLSPPPLNKRTHTNPNTDQSDPLSPFPALQSQEQHAPPTTSLQQALAAPLPDLKKHPADEAAGGVKPAKVEPKFLSTHAERKEYRRVKKQKHKSRRHEIEHELKLVEERKRALEEEHAKITRYDYGSWDNTKSDDCVFFSNVSNVLRELLPGLSGGAMVGVAPPSDNSGYASQPETMAHGHPSYYHQHPNHHPVQHFQPSSLQAALQNMKSAPPAPQEDTFYSHRDTRGLSFSSHSSVSTEDSVIGDSVLSSPSR</sequence>
<feature type="compositionally biased region" description="Polar residues" evidence="1">
    <location>
        <begin position="13"/>
        <end position="34"/>
    </location>
</feature>
<feature type="region of interest" description="Disordered" evidence="1">
    <location>
        <begin position="9"/>
        <end position="35"/>
    </location>
</feature>
<feature type="region of interest" description="Disordered" evidence="1">
    <location>
        <begin position="495"/>
        <end position="585"/>
    </location>
</feature>